<evidence type="ECO:0000313" key="2">
    <source>
        <dbReference type="EMBL" id="MDZ5472192.1"/>
    </source>
</evidence>
<gene>
    <name evidence="2" type="ORF">SM124_10570</name>
</gene>
<dbReference type="SUPFAM" id="SSF141868">
    <property type="entry name" value="EAL domain-like"/>
    <property type="match status" value="1"/>
</dbReference>
<dbReference type="Pfam" id="PF00563">
    <property type="entry name" value="EAL"/>
    <property type="match status" value="1"/>
</dbReference>
<proteinExistence type="predicted"/>
<dbReference type="InterPro" id="IPR035919">
    <property type="entry name" value="EAL_sf"/>
</dbReference>
<name>A0ABU5IYM2_9BACI</name>
<dbReference type="EMBL" id="JAXOFX010000005">
    <property type="protein sequence ID" value="MDZ5472192.1"/>
    <property type="molecule type" value="Genomic_DNA"/>
</dbReference>
<dbReference type="InterPro" id="IPR050706">
    <property type="entry name" value="Cyclic-di-GMP_PDE-like"/>
</dbReference>
<dbReference type="PANTHER" id="PTHR33121:SF70">
    <property type="entry name" value="SIGNALING PROTEIN YKOW"/>
    <property type="match status" value="1"/>
</dbReference>
<comment type="caution">
    <text evidence="2">The sequence shown here is derived from an EMBL/GenBank/DDBJ whole genome shotgun (WGS) entry which is preliminary data.</text>
</comment>
<evidence type="ECO:0000313" key="3">
    <source>
        <dbReference type="Proteomes" id="UP001290455"/>
    </source>
</evidence>
<dbReference type="PROSITE" id="PS50883">
    <property type="entry name" value="EAL"/>
    <property type="match status" value="1"/>
</dbReference>
<dbReference type="Gene3D" id="3.20.20.450">
    <property type="entry name" value="EAL domain"/>
    <property type="match status" value="1"/>
</dbReference>
<evidence type="ECO:0000259" key="1">
    <source>
        <dbReference type="PROSITE" id="PS50883"/>
    </source>
</evidence>
<protein>
    <submittedName>
        <fullName evidence="2">EAL domain-containing protein</fullName>
    </submittedName>
</protein>
<feature type="domain" description="EAL" evidence="1">
    <location>
        <begin position="6"/>
        <end position="181"/>
    </location>
</feature>
<organism evidence="2 3">
    <name type="scientific">Robertmurraya mangrovi</name>
    <dbReference type="NCBI Taxonomy" id="3098077"/>
    <lineage>
        <taxon>Bacteria</taxon>
        <taxon>Bacillati</taxon>
        <taxon>Bacillota</taxon>
        <taxon>Bacilli</taxon>
        <taxon>Bacillales</taxon>
        <taxon>Bacillaceae</taxon>
        <taxon>Robertmurraya</taxon>
    </lineage>
</organism>
<reference evidence="2 3" key="1">
    <citation type="submission" date="2023-11" db="EMBL/GenBank/DDBJ databases">
        <title>Bacillus jintuensis, isolated from a mudflat on the Beibu Gulf coast.</title>
        <authorList>
            <person name="Li M."/>
        </authorList>
    </citation>
    <scope>NUCLEOTIDE SEQUENCE [LARGE SCALE GENOMIC DNA]</scope>
    <source>
        <strain evidence="2 3">31A1R</strain>
    </source>
</reference>
<dbReference type="SMART" id="SM00052">
    <property type="entry name" value="EAL"/>
    <property type="match status" value="1"/>
</dbReference>
<dbReference type="CDD" id="cd01948">
    <property type="entry name" value="EAL"/>
    <property type="match status" value="1"/>
</dbReference>
<accession>A0ABU5IYM2</accession>
<dbReference type="InterPro" id="IPR001633">
    <property type="entry name" value="EAL_dom"/>
</dbReference>
<sequence length="181" mass="21072">MEKVSTPRLKETIEEITNIKHSPYVLYFQPQICLNSQEIIGLEVLLRKRNHYNQIINPNEFIPELERTKEIITVGKWIIQNSVLQLAKWQQSGYKGMLSINISVVQLTDESLIPFIKEVLELYQVQPSQIEFELTESFPVENGQLLIMLDWLKQIGFRLALDDFGTGFSSLSYLESYLLIH</sequence>
<keyword evidence="3" id="KW-1185">Reference proteome</keyword>
<dbReference type="PANTHER" id="PTHR33121">
    <property type="entry name" value="CYCLIC DI-GMP PHOSPHODIESTERASE PDEF"/>
    <property type="match status" value="1"/>
</dbReference>
<dbReference type="Proteomes" id="UP001290455">
    <property type="component" value="Unassembled WGS sequence"/>
</dbReference>